<dbReference type="EMBL" id="MUYB01000036">
    <property type="protein sequence ID" value="OOS02502.1"/>
    <property type="molecule type" value="Genomic_DNA"/>
</dbReference>
<gene>
    <name evidence="6" type="ORF">B0188_08675</name>
</gene>
<evidence type="ECO:0000256" key="4">
    <source>
        <dbReference type="ARBA" id="ARBA00023136"/>
    </source>
</evidence>
<organism evidence="6 7">
    <name type="scientific">[Haemophilus] felis</name>
    <dbReference type="NCBI Taxonomy" id="123822"/>
    <lineage>
        <taxon>Bacteria</taxon>
        <taxon>Pseudomonadati</taxon>
        <taxon>Pseudomonadota</taxon>
        <taxon>Gammaproteobacteria</taxon>
        <taxon>Pasteurellales</taxon>
        <taxon>Pasteurellaceae</taxon>
    </lineage>
</organism>
<keyword evidence="7" id="KW-1185">Reference proteome</keyword>
<comment type="caution">
    <text evidence="6">The sequence shown here is derived from an EMBL/GenBank/DDBJ whole genome shotgun (WGS) entry which is preliminary data.</text>
</comment>
<dbReference type="GO" id="GO:0030255">
    <property type="term" value="P:protein secretion by the type IV secretion system"/>
    <property type="evidence" value="ECO:0007669"/>
    <property type="project" value="InterPro"/>
</dbReference>
<evidence type="ECO:0000313" key="7">
    <source>
        <dbReference type="Proteomes" id="UP000190023"/>
    </source>
</evidence>
<keyword evidence="2 5" id="KW-0812">Transmembrane</keyword>
<evidence type="ECO:0000313" key="6">
    <source>
        <dbReference type="EMBL" id="OOS02502.1"/>
    </source>
</evidence>
<dbReference type="AlphaFoldDB" id="A0A1T0AXI0"/>
<feature type="transmembrane region" description="Helical" evidence="5">
    <location>
        <begin position="123"/>
        <end position="155"/>
    </location>
</feature>
<comment type="subcellular location">
    <subcellularLocation>
        <location evidence="1">Membrane</location>
        <topology evidence="1">Multi-pass membrane protein</topology>
    </subcellularLocation>
</comment>
<protein>
    <recommendedName>
        <fullName evidence="8">Conjugal transfer protein TrbL</fullName>
    </recommendedName>
</protein>
<evidence type="ECO:0000256" key="3">
    <source>
        <dbReference type="ARBA" id="ARBA00022989"/>
    </source>
</evidence>
<evidence type="ECO:0000256" key="1">
    <source>
        <dbReference type="ARBA" id="ARBA00004141"/>
    </source>
</evidence>
<accession>A0A1T0AXI0</accession>
<dbReference type="Proteomes" id="UP000190023">
    <property type="component" value="Unassembled WGS sequence"/>
</dbReference>
<dbReference type="InterPro" id="IPR007688">
    <property type="entry name" value="Conjugal_tfr_TrbL/VirB6"/>
</dbReference>
<dbReference type="STRING" id="123822.B0188_08675"/>
<keyword evidence="4 5" id="KW-0472">Membrane</keyword>
<feature type="transmembrane region" description="Helical" evidence="5">
    <location>
        <begin position="161"/>
        <end position="182"/>
    </location>
</feature>
<dbReference type="GO" id="GO:0016020">
    <property type="term" value="C:membrane"/>
    <property type="evidence" value="ECO:0007669"/>
    <property type="project" value="UniProtKB-SubCell"/>
</dbReference>
<evidence type="ECO:0008006" key="8">
    <source>
        <dbReference type="Google" id="ProtNLM"/>
    </source>
</evidence>
<evidence type="ECO:0000256" key="2">
    <source>
        <dbReference type="ARBA" id="ARBA00022692"/>
    </source>
</evidence>
<sequence length="290" mass="31226">MSCFLLYVLFLVYKLYTKKDFIIEEMMNALLLFAVVGTFTFAGNYYYDYVIPFVQKSGDQIASALTGTTSSSVSAVDTVYNLFEAPLKTLRDRLEDIGITETYMGVWAELAPARFALWLSQTIFTLFIAINLLIAKIMVTLLLSVGVLFFCFAVFPATRGLFTAFTGLALNYILLNVMYSLAAKMASDVITSVAIKNTGSESMIGGAGTILISVIIITLAINQIPTLVSSLTGGVGISPFTISGSGFTKAARALGFGKLANKAGNAIAKKTKSTATKAWNKFRGKGSVNN</sequence>
<dbReference type="Pfam" id="PF04610">
    <property type="entry name" value="TrbL"/>
    <property type="match status" value="1"/>
</dbReference>
<feature type="transmembrane region" description="Helical" evidence="5">
    <location>
        <begin position="203"/>
        <end position="221"/>
    </location>
</feature>
<evidence type="ECO:0000256" key="5">
    <source>
        <dbReference type="SAM" id="Phobius"/>
    </source>
</evidence>
<reference evidence="6 7" key="1">
    <citation type="submission" date="2017-02" db="EMBL/GenBank/DDBJ databases">
        <title>Draft genome sequence of Haemophilus felis CCUG 31170 type strain.</title>
        <authorList>
            <person name="Engstrom-Jakobsson H."/>
            <person name="Salva-Serra F."/>
            <person name="Thorell K."/>
            <person name="Gonzales-Siles L."/>
            <person name="Karlsson R."/>
            <person name="Boulund F."/>
            <person name="Engstrand L."/>
            <person name="Kristiansson E."/>
            <person name="Moore E."/>
        </authorList>
    </citation>
    <scope>NUCLEOTIDE SEQUENCE [LARGE SCALE GENOMIC DNA]</scope>
    <source>
        <strain evidence="6 7">CCUG 31170</strain>
    </source>
</reference>
<keyword evidence="3 5" id="KW-1133">Transmembrane helix</keyword>
<proteinExistence type="predicted"/>
<name>A0A1T0AXI0_9PAST</name>
<feature type="transmembrane region" description="Helical" evidence="5">
    <location>
        <begin position="27"/>
        <end position="47"/>
    </location>
</feature>